<dbReference type="Gene3D" id="3.30.2410.10">
    <property type="entry name" value="Hect, E3 ligase catalytic domain"/>
    <property type="match status" value="1"/>
</dbReference>
<dbReference type="InterPro" id="IPR050409">
    <property type="entry name" value="E3_ubiq-protein_ligase"/>
</dbReference>
<evidence type="ECO:0000256" key="1">
    <source>
        <dbReference type="ARBA" id="ARBA00000885"/>
    </source>
</evidence>
<dbReference type="Gene3D" id="3.30.2160.10">
    <property type="entry name" value="Hect, E3 ligase catalytic domain"/>
    <property type="match status" value="1"/>
</dbReference>
<keyword evidence="4" id="KW-0808">Transferase</keyword>
<dbReference type="GO" id="GO:0000209">
    <property type="term" value="P:protein polyubiquitination"/>
    <property type="evidence" value="ECO:0007669"/>
    <property type="project" value="TreeGrafter"/>
</dbReference>
<dbReference type="PROSITE" id="PS50237">
    <property type="entry name" value="HECT"/>
    <property type="match status" value="1"/>
</dbReference>
<evidence type="ECO:0000313" key="10">
    <source>
        <dbReference type="Proteomes" id="UP001367508"/>
    </source>
</evidence>
<dbReference type="EC" id="2.3.2.26" evidence="3"/>
<dbReference type="Pfam" id="PF00240">
    <property type="entry name" value="ubiquitin"/>
    <property type="match status" value="1"/>
</dbReference>
<dbReference type="InterPro" id="IPR029071">
    <property type="entry name" value="Ubiquitin-like_domsf"/>
</dbReference>
<dbReference type="PANTHER" id="PTHR11254:SF424">
    <property type="entry name" value="E3 UBIQUITIN-PROTEIN LIGASE UPL5"/>
    <property type="match status" value="1"/>
</dbReference>
<evidence type="ECO:0000313" key="9">
    <source>
        <dbReference type="EMBL" id="KAK7359866.1"/>
    </source>
</evidence>
<dbReference type="Gene3D" id="3.10.20.90">
    <property type="entry name" value="Phosphatidylinositol 3-kinase Catalytic Subunit, Chain A, domain 1"/>
    <property type="match status" value="1"/>
</dbReference>
<keyword evidence="10" id="KW-1185">Reference proteome</keyword>
<evidence type="ECO:0000259" key="7">
    <source>
        <dbReference type="PROSITE" id="PS50053"/>
    </source>
</evidence>
<dbReference type="PRINTS" id="PR00348">
    <property type="entry name" value="UBIQUITIN"/>
</dbReference>
<evidence type="ECO:0000256" key="5">
    <source>
        <dbReference type="ARBA" id="ARBA00022786"/>
    </source>
</evidence>
<dbReference type="SUPFAM" id="SSF54236">
    <property type="entry name" value="Ubiquitin-like"/>
    <property type="match status" value="1"/>
</dbReference>
<dbReference type="PANTHER" id="PTHR11254">
    <property type="entry name" value="HECT DOMAIN UBIQUITIN-PROTEIN LIGASE"/>
    <property type="match status" value="1"/>
</dbReference>
<dbReference type="SMART" id="SM00213">
    <property type="entry name" value="UBQ"/>
    <property type="match status" value="1"/>
</dbReference>
<reference evidence="9 10" key="1">
    <citation type="submission" date="2024-01" db="EMBL/GenBank/DDBJ databases">
        <title>The genomes of 5 underutilized Papilionoideae crops provide insights into root nodulation and disease resistanc.</title>
        <authorList>
            <person name="Jiang F."/>
        </authorList>
    </citation>
    <scope>NUCLEOTIDE SEQUENCE [LARGE SCALE GENOMIC DNA]</scope>
    <source>
        <strain evidence="9">LVBAO_FW01</strain>
        <tissue evidence="9">Leaves</tissue>
    </source>
</reference>
<comment type="catalytic activity">
    <reaction evidence="1">
        <text>S-ubiquitinyl-[E2 ubiquitin-conjugating enzyme]-L-cysteine + [acceptor protein]-L-lysine = [E2 ubiquitin-conjugating enzyme]-L-cysteine + N(6)-ubiquitinyl-[acceptor protein]-L-lysine.</text>
        <dbReference type="EC" id="2.3.2.26"/>
    </reaction>
</comment>
<dbReference type="InterPro" id="IPR000569">
    <property type="entry name" value="HECT_dom"/>
</dbReference>
<dbReference type="SMART" id="SM00119">
    <property type="entry name" value="HECTc"/>
    <property type="match status" value="1"/>
</dbReference>
<dbReference type="Pfam" id="PF00632">
    <property type="entry name" value="HECT"/>
    <property type="match status" value="1"/>
</dbReference>
<dbReference type="FunFam" id="3.30.2160.10:FF:000019">
    <property type="entry name" value="E3 ubiquitin-protein ligase UPL5 isoform A"/>
    <property type="match status" value="1"/>
</dbReference>
<dbReference type="AlphaFoldDB" id="A0AAN9MSL7"/>
<comment type="pathway">
    <text evidence="2">Protein modification; protein ubiquitination.</text>
</comment>
<dbReference type="GO" id="GO:0006511">
    <property type="term" value="P:ubiquitin-dependent protein catabolic process"/>
    <property type="evidence" value="ECO:0007669"/>
    <property type="project" value="TreeGrafter"/>
</dbReference>
<dbReference type="CDD" id="cd00078">
    <property type="entry name" value="HECTc"/>
    <property type="match status" value="1"/>
</dbReference>
<feature type="domain" description="HECT" evidence="8">
    <location>
        <begin position="501"/>
        <end position="838"/>
    </location>
</feature>
<keyword evidence="5 6" id="KW-0833">Ubl conjugation pathway</keyword>
<dbReference type="InterPro" id="IPR019956">
    <property type="entry name" value="Ubiquitin_dom"/>
</dbReference>
<dbReference type="GO" id="GO:0005737">
    <property type="term" value="C:cytoplasm"/>
    <property type="evidence" value="ECO:0007669"/>
    <property type="project" value="TreeGrafter"/>
</dbReference>
<evidence type="ECO:0000256" key="4">
    <source>
        <dbReference type="ARBA" id="ARBA00022679"/>
    </source>
</evidence>
<proteinExistence type="predicted"/>
<protein>
    <recommendedName>
        <fullName evidence="3">HECT-type E3 ubiquitin transferase</fullName>
        <ecNumber evidence="3">2.3.2.26</ecNumber>
    </recommendedName>
</protein>
<organism evidence="9 10">
    <name type="scientific">Canavalia gladiata</name>
    <name type="common">Sword bean</name>
    <name type="synonym">Dolichos gladiatus</name>
    <dbReference type="NCBI Taxonomy" id="3824"/>
    <lineage>
        <taxon>Eukaryota</taxon>
        <taxon>Viridiplantae</taxon>
        <taxon>Streptophyta</taxon>
        <taxon>Embryophyta</taxon>
        <taxon>Tracheophyta</taxon>
        <taxon>Spermatophyta</taxon>
        <taxon>Magnoliopsida</taxon>
        <taxon>eudicotyledons</taxon>
        <taxon>Gunneridae</taxon>
        <taxon>Pentapetalae</taxon>
        <taxon>rosids</taxon>
        <taxon>fabids</taxon>
        <taxon>Fabales</taxon>
        <taxon>Fabaceae</taxon>
        <taxon>Papilionoideae</taxon>
        <taxon>50 kb inversion clade</taxon>
        <taxon>NPAAA clade</taxon>
        <taxon>indigoferoid/millettioid clade</taxon>
        <taxon>Phaseoleae</taxon>
        <taxon>Canavalia</taxon>
    </lineage>
</organism>
<dbReference type="FunFam" id="3.30.2410.10:FF:000020">
    <property type="entry name" value="E3 ubiquitin-protein ligase UPL5"/>
    <property type="match status" value="1"/>
</dbReference>
<name>A0AAN9MSL7_CANGL</name>
<comment type="caution">
    <text evidence="9">The sequence shown here is derived from an EMBL/GenBank/DDBJ whole genome shotgun (WGS) entry which is preliminary data.</text>
</comment>
<feature type="active site" description="Glycyl thioester intermediate" evidence="6">
    <location>
        <position position="806"/>
    </location>
</feature>
<dbReference type="Gene3D" id="3.90.1750.10">
    <property type="entry name" value="Hect, E3 ligase catalytic domains"/>
    <property type="match status" value="1"/>
</dbReference>
<dbReference type="SUPFAM" id="SSF56204">
    <property type="entry name" value="Hect, E3 ligase catalytic domain"/>
    <property type="match status" value="1"/>
</dbReference>
<evidence type="ECO:0000259" key="8">
    <source>
        <dbReference type="PROSITE" id="PS50237"/>
    </source>
</evidence>
<dbReference type="GO" id="GO:0061630">
    <property type="term" value="F:ubiquitin protein ligase activity"/>
    <property type="evidence" value="ECO:0007669"/>
    <property type="project" value="UniProtKB-EC"/>
</dbReference>
<dbReference type="InterPro" id="IPR035983">
    <property type="entry name" value="Hect_E3_ubiquitin_ligase"/>
</dbReference>
<dbReference type="Proteomes" id="UP001367508">
    <property type="component" value="Unassembled WGS sequence"/>
</dbReference>
<gene>
    <name evidence="9" type="ORF">VNO77_01831</name>
</gene>
<dbReference type="InterPro" id="IPR000626">
    <property type="entry name" value="Ubiquitin-like_dom"/>
</dbReference>
<evidence type="ECO:0000256" key="6">
    <source>
        <dbReference type="PROSITE-ProRule" id="PRU00104"/>
    </source>
</evidence>
<dbReference type="PROSITE" id="PS50053">
    <property type="entry name" value="UBIQUITIN_2"/>
    <property type="match status" value="1"/>
</dbReference>
<feature type="domain" description="Ubiquitin-like" evidence="7">
    <location>
        <begin position="57"/>
        <end position="133"/>
    </location>
</feature>
<accession>A0AAN9MSL7</accession>
<dbReference type="EMBL" id="JAYMYQ010000001">
    <property type="protein sequence ID" value="KAK7359866.1"/>
    <property type="molecule type" value="Genomic_DNA"/>
</dbReference>
<evidence type="ECO:0000256" key="2">
    <source>
        <dbReference type="ARBA" id="ARBA00004906"/>
    </source>
</evidence>
<sequence>MSITGIPSADHHRSSSKRKLDDDANLLNLVSVRMKKDVETRIVRVPEALGAAFRWRLQFFVRMMPKGNSMVMFGYPEEHVLSILARIECVTGIPVSEQRLIYMGKQLQLEQRLDECGIQKDSIVHLVGRLRSGWYPASFRVLNDIVSFIGYMSRGEKARDAMKFVNLLITKHFDLPGFLEVLVSSKIPAMLVTLYVSPYAGNKDRAECCIRHFLSCCRTSTRRASQGNCMDVVLEFCKLLRRVVSACDDPLYVYCRTTFAFLLNTLGVSYGLGNDKRRVFLPDILSFVRELADRLLTSLDSSIKAPDTNGPFSVDLCDLKSFLVPISTRIKQQQGLEGSSTYEKCHDDEDFLLAEEVDCLRLMFFRFLSKMDECLLGMEECLTDKEREGKDVVWPGWSRYLNVLKEMHQISKLFDDAEGKLWRVLMHHRSMLSLLIIQFAKRTDDHWWILENKSVADFKARRHFVMMLFPVVKDNYEDFHEMLIDRSQLLAESFMYIAQAKPESLRAGIYMEFKNEEASGPGVLREWFVLVCHAIFNPQNALFVACPNDHRRFYPNPASKVHRVHLEYFRFSGRIIALALMKKLQVGIVFDRVFFTQLAGNYVTLEDIRNADPYLYRSCEQILEMDADFIDSDALGLTFVREVEELGHRNVVELCPGGKNLVVNSKNREKFVDLLIQNRFVKSISEQVSYFAKGFADILSDYKIKQFFQSLELEDLDWMLYGSETNISVEDWKAHTKYDGYKETDRQISWFWEIVMRMSAERRKVLLFFWTSVKYLPVEGFCGLASQLYICRSMERNDRLPSSHTCFYQLCLPPYSSKAVMQSRLGIITQEHIGYSFGSMKQEFCKQLAVVLHHKFSFNITIIKELFSDHDVKDASLTLFLLKSNEMYKVNMIYSNLEKHSNTPHKLM</sequence>
<evidence type="ECO:0000256" key="3">
    <source>
        <dbReference type="ARBA" id="ARBA00012485"/>
    </source>
</evidence>